<organism evidence="6 7">
    <name type="scientific">Melioribacter roseus (strain DSM 23840 / JCM 17771 / VKM B-2668 / P3M-2)</name>
    <dbReference type="NCBI Taxonomy" id="1191523"/>
    <lineage>
        <taxon>Bacteria</taxon>
        <taxon>Pseudomonadati</taxon>
        <taxon>Ignavibacteriota</taxon>
        <taxon>Ignavibacteria</taxon>
        <taxon>Ignavibacteriales</taxon>
        <taxon>Melioribacteraceae</taxon>
        <taxon>Melioribacter</taxon>
    </lineage>
</organism>
<dbReference type="Pfam" id="PF00295">
    <property type="entry name" value="Glyco_hydro_28"/>
    <property type="match status" value="1"/>
</dbReference>
<dbReference type="InterPro" id="IPR012334">
    <property type="entry name" value="Pectin_lyas_fold"/>
</dbReference>
<keyword evidence="2 4" id="KW-0378">Hydrolase</keyword>
<dbReference type="OrthoDB" id="9795222at2"/>
<dbReference type="InterPro" id="IPR011050">
    <property type="entry name" value="Pectin_lyase_fold/virulence"/>
</dbReference>
<evidence type="ECO:0000256" key="3">
    <source>
        <dbReference type="ARBA" id="ARBA00023295"/>
    </source>
</evidence>
<protein>
    <submittedName>
        <fullName evidence="6">Glycoside hydrolase family 28</fullName>
    </submittedName>
</protein>
<evidence type="ECO:0000256" key="4">
    <source>
        <dbReference type="RuleBase" id="RU361169"/>
    </source>
</evidence>
<dbReference type="EMBL" id="CP003557">
    <property type="protein sequence ID" value="AFN75837.1"/>
    <property type="molecule type" value="Genomic_DNA"/>
</dbReference>
<dbReference type="Proteomes" id="UP000009011">
    <property type="component" value="Chromosome"/>
</dbReference>
<proteinExistence type="inferred from homology"/>
<dbReference type="eggNOG" id="COG5434">
    <property type="taxonomic scope" value="Bacteria"/>
</dbReference>
<feature type="region of interest" description="Disordered" evidence="5">
    <location>
        <begin position="170"/>
        <end position="189"/>
    </location>
</feature>
<dbReference type="RefSeq" id="WP_014857267.1">
    <property type="nucleotide sequence ID" value="NC_018178.1"/>
</dbReference>
<dbReference type="PANTHER" id="PTHR31339:SF9">
    <property type="entry name" value="PLASMIN AND FIBRONECTIN-BINDING PROTEIN A"/>
    <property type="match status" value="1"/>
</dbReference>
<evidence type="ECO:0000313" key="7">
    <source>
        <dbReference type="Proteomes" id="UP000009011"/>
    </source>
</evidence>
<accession>I6YZ34</accession>
<comment type="similarity">
    <text evidence="1 4">Belongs to the glycosyl hydrolase 28 family.</text>
</comment>
<evidence type="ECO:0000256" key="1">
    <source>
        <dbReference type="ARBA" id="ARBA00008834"/>
    </source>
</evidence>
<dbReference type="PATRIC" id="fig|1191523.3.peg.2742"/>
<evidence type="ECO:0000256" key="5">
    <source>
        <dbReference type="SAM" id="MobiDB-lite"/>
    </source>
</evidence>
<dbReference type="InterPro" id="IPR006626">
    <property type="entry name" value="PbH1"/>
</dbReference>
<keyword evidence="3 4" id="KW-0326">Glycosidase</keyword>
<dbReference type="GO" id="GO:0005975">
    <property type="term" value="P:carbohydrate metabolic process"/>
    <property type="evidence" value="ECO:0007669"/>
    <property type="project" value="InterPro"/>
</dbReference>
<dbReference type="STRING" id="1191523.MROS_2607"/>
<dbReference type="GO" id="GO:0004650">
    <property type="term" value="F:polygalacturonase activity"/>
    <property type="evidence" value="ECO:0007669"/>
    <property type="project" value="InterPro"/>
</dbReference>
<dbReference type="SMART" id="SM00710">
    <property type="entry name" value="PbH1"/>
    <property type="match status" value="4"/>
</dbReference>
<keyword evidence="7" id="KW-1185">Reference proteome</keyword>
<dbReference type="Gene3D" id="2.160.20.10">
    <property type="entry name" value="Single-stranded right-handed beta-helix, Pectin lyase-like"/>
    <property type="match status" value="1"/>
</dbReference>
<dbReference type="PROSITE" id="PS00502">
    <property type="entry name" value="POLYGALACTURONASE"/>
    <property type="match status" value="1"/>
</dbReference>
<dbReference type="HOGENOM" id="CLU_016031_8_3_10"/>
<name>I6YZ34_MELRP</name>
<dbReference type="InterPro" id="IPR000743">
    <property type="entry name" value="Glyco_hydro_28"/>
</dbReference>
<evidence type="ECO:0000256" key="2">
    <source>
        <dbReference type="ARBA" id="ARBA00022801"/>
    </source>
</evidence>
<dbReference type="KEGG" id="mro:MROS_2607"/>
<dbReference type="AlphaFoldDB" id="I6YZ34"/>
<reference evidence="6 7" key="1">
    <citation type="journal article" date="2013" name="PLoS ONE">
        <title>Genomic analysis of Melioribacter roseus, facultatively anaerobic organotrophic bacterium representing a novel deep lineage within Bacteriodetes/Chlorobi group.</title>
        <authorList>
            <person name="Kadnikov V.V."/>
            <person name="Mardanov A.V."/>
            <person name="Podosokorskaya O.A."/>
            <person name="Gavrilov S.N."/>
            <person name="Kublanov I.V."/>
            <person name="Beletsky A.V."/>
            <person name="Bonch-Osmolovskaya E.A."/>
            <person name="Ravin N.V."/>
        </authorList>
    </citation>
    <scope>NUCLEOTIDE SEQUENCE [LARGE SCALE GENOMIC DNA]</scope>
    <source>
        <strain evidence="7">JCM 17771 / P3M-2</strain>
    </source>
</reference>
<evidence type="ECO:0000313" key="6">
    <source>
        <dbReference type="EMBL" id="AFN75837.1"/>
    </source>
</evidence>
<gene>
    <name evidence="6" type="ordered locus">MROS_2607</name>
</gene>
<sequence>MKALKFYIGIFVFILPLFIISQTLSDPWKKAVEILENIHEPKIPERVFNITDYADKASLAENIKPALDKAIEECGKSGGGKIIIPEGVYKCNGPIHFKSNINLHLEKNAVVLFSTNPKDYLPVVFTRWEGVECYNYSPLIYGFEVDNVAITGEGVFDGMASDENWWKWKGRKNPKDDETQNNPNSRPRLFEMNNQDVPVDKRVFGEGHYLRPNFVQFYKSKNILIEGVTFKNSPMWFLHPVLSENIIIRNVKTIGHGPNNDGCDPESCKNVLIEGCYFDNGDDCIAIKSGRNNDGRRINAPSENIIIRNCTMKDGHGGVVIGSEISGGCRFVFAEECKMDSPNLDRMLRIKSNTVRGGVVEHVYVRNIEVGEVSNAIVRMNMFYDPKEIGPRDFPPKFRNIRVENVTSRKSDYALEFLGLEESPIENVEIINCDFNGVKKENSISNTRNLILKNVKINGKAVN</sequence>
<dbReference type="InterPro" id="IPR051801">
    <property type="entry name" value="GH28_Enzymes"/>
</dbReference>
<dbReference type="PANTHER" id="PTHR31339">
    <property type="entry name" value="PECTIN LYASE-RELATED"/>
    <property type="match status" value="1"/>
</dbReference>
<dbReference type="SUPFAM" id="SSF51126">
    <property type="entry name" value="Pectin lyase-like"/>
    <property type="match status" value="1"/>
</dbReference>